<evidence type="ECO:0000259" key="1">
    <source>
        <dbReference type="Pfam" id="PF17978"/>
    </source>
</evidence>
<dbReference type="EMBL" id="KB320787">
    <property type="protein sequence ID" value="ELW63280.1"/>
    <property type="molecule type" value="Genomic_DNA"/>
</dbReference>
<dbReference type="InterPro" id="IPR041170">
    <property type="entry name" value="Znf-RING_14"/>
</dbReference>
<dbReference type="Proteomes" id="UP000011518">
    <property type="component" value="Unassembled WGS sequence"/>
</dbReference>
<gene>
    <name evidence="2" type="ORF">TREES_T100014092</name>
</gene>
<proteinExistence type="predicted"/>
<evidence type="ECO:0000313" key="3">
    <source>
        <dbReference type="Proteomes" id="UP000011518"/>
    </source>
</evidence>
<dbReference type="InterPro" id="IPR047535">
    <property type="entry name" value="RING-HC_RBR_parkin"/>
</dbReference>
<dbReference type="AlphaFoldDB" id="L9KJZ7"/>
<dbReference type="Pfam" id="PF17978">
    <property type="entry name" value="zf-RING_14"/>
    <property type="match status" value="1"/>
</dbReference>
<reference evidence="3" key="2">
    <citation type="journal article" date="2013" name="Nat. Commun.">
        <title>Genome of the Chinese tree shrew.</title>
        <authorList>
            <person name="Fan Y."/>
            <person name="Huang Z.Y."/>
            <person name="Cao C.C."/>
            <person name="Chen C.S."/>
            <person name="Chen Y.X."/>
            <person name="Fan D.D."/>
            <person name="He J."/>
            <person name="Hou H.L."/>
            <person name="Hu L."/>
            <person name="Hu X.T."/>
            <person name="Jiang X.T."/>
            <person name="Lai R."/>
            <person name="Lang Y.S."/>
            <person name="Liang B."/>
            <person name="Liao S.G."/>
            <person name="Mu D."/>
            <person name="Ma Y.Y."/>
            <person name="Niu Y.Y."/>
            <person name="Sun X.Q."/>
            <person name="Xia J.Q."/>
            <person name="Xiao J."/>
            <person name="Xiong Z.Q."/>
            <person name="Xu L."/>
            <person name="Yang L."/>
            <person name="Zhang Y."/>
            <person name="Zhao W."/>
            <person name="Zhao X.D."/>
            <person name="Zheng Y.T."/>
            <person name="Zhou J.M."/>
            <person name="Zhu Y.B."/>
            <person name="Zhang G.J."/>
            <person name="Wang J."/>
            <person name="Yao Y.G."/>
        </authorList>
    </citation>
    <scope>NUCLEOTIDE SEQUENCE [LARGE SCALE GENOMIC DNA]</scope>
</reference>
<keyword evidence="3" id="KW-1185">Reference proteome</keyword>
<name>L9KJZ7_TUPCH</name>
<organism evidence="2 3">
    <name type="scientific">Tupaia chinensis</name>
    <name type="common">Chinese tree shrew</name>
    <name type="synonym">Tupaia belangeri chinensis</name>
    <dbReference type="NCBI Taxonomy" id="246437"/>
    <lineage>
        <taxon>Eukaryota</taxon>
        <taxon>Metazoa</taxon>
        <taxon>Chordata</taxon>
        <taxon>Craniata</taxon>
        <taxon>Vertebrata</taxon>
        <taxon>Euteleostomi</taxon>
        <taxon>Mammalia</taxon>
        <taxon>Eutheria</taxon>
        <taxon>Euarchontoglires</taxon>
        <taxon>Scandentia</taxon>
        <taxon>Tupaiidae</taxon>
        <taxon>Tupaia</taxon>
    </lineage>
</organism>
<protein>
    <submittedName>
        <fullName evidence="2">E3 ubiquitin-protein ligase parkin</fullName>
    </submittedName>
</protein>
<sequence length="393" mass="43659">MWEGREKEHVGGLAVDELGCISKEPVTALEGISYCSGRYQLLLRKVPITALEGISYCSGRYQLLLWKVSVTALEGTNYCYGRNQLLLWKVPITALEGTSYCSGRYQLLLWKVPVTALEGASYCSGRYQLLLWKVPVTALEGSGQGTEPAGVYLHTMTEDFTQIRFRPHQCSIHKPGQREKNGITKTKAILVAPRGGSPWSVQVLPRVRAPALSHGQHAEAAAALHILLLVTLSHQHQQQQVPRNRVLVELVELTTETAREEAGGPQPVTPFGTDKRPIADQAILPSSYTDTDASPVLVFQCNHRHVICLDCFHLYCVTRLNDRQFVHDPELGYSLPCVESYFRDSSGIVRLFDACGESHAQISFIPDAYFAYVSTFQTIFPPIFSHISSSGQK</sequence>
<dbReference type="CDD" id="cd16627">
    <property type="entry name" value="RING-HC_RBR_parkin"/>
    <property type="match status" value="1"/>
</dbReference>
<reference evidence="3" key="1">
    <citation type="submission" date="2012-07" db="EMBL/GenBank/DDBJ databases">
        <title>Genome of the Chinese tree shrew, a rising model animal genetically related to primates.</title>
        <authorList>
            <person name="Zhang G."/>
            <person name="Fan Y."/>
            <person name="Yao Y."/>
            <person name="Huang Z."/>
        </authorList>
    </citation>
    <scope>NUCLEOTIDE SEQUENCE [LARGE SCALE GENOMIC DNA]</scope>
</reference>
<dbReference type="InParanoid" id="L9KJZ7"/>
<feature type="domain" description="RING/Ubox-like zinc-binding" evidence="1">
    <location>
        <begin position="293"/>
        <end position="340"/>
    </location>
</feature>
<evidence type="ECO:0000313" key="2">
    <source>
        <dbReference type="EMBL" id="ELW63280.1"/>
    </source>
</evidence>
<dbReference type="STRING" id="246437.L9KJZ7"/>
<accession>L9KJZ7</accession>